<feature type="non-terminal residue" evidence="1">
    <location>
        <position position="259"/>
    </location>
</feature>
<comment type="caution">
    <text evidence="1">The sequence shown here is derived from an EMBL/GenBank/DDBJ whole genome shotgun (WGS) entry which is preliminary data.</text>
</comment>
<reference evidence="1" key="2">
    <citation type="journal article" date="2022" name="New Phytol.">
        <title>Evolutionary transition to the ectomycorrhizal habit in the genomes of a hyperdiverse lineage of mushroom-forming fungi.</title>
        <authorList>
            <person name="Looney B."/>
            <person name="Miyauchi S."/>
            <person name="Morin E."/>
            <person name="Drula E."/>
            <person name="Courty P.E."/>
            <person name="Kohler A."/>
            <person name="Kuo A."/>
            <person name="LaButti K."/>
            <person name="Pangilinan J."/>
            <person name="Lipzen A."/>
            <person name="Riley R."/>
            <person name="Andreopoulos W."/>
            <person name="He G."/>
            <person name="Johnson J."/>
            <person name="Nolan M."/>
            <person name="Tritt A."/>
            <person name="Barry K.W."/>
            <person name="Grigoriev I.V."/>
            <person name="Nagy L.G."/>
            <person name="Hibbett D."/>
            <person name="Henrissat B."/>
            <person name="Matheny P.B."/>
            <person name="Labbe J."/>
            <person name="Martin F.M."/>
        </authorList>
    </citation>
    <scope>NUCLEOTIDE SEQUENCE</scope>
    <source>
        <strain evidence="1">HHB10654</strain>
    </source>
</reference>
<proteinExistence type="predicted"/>
<dbReference type="EMBL" id="MU277223">
    <property type="protein sequence ID" value="KAI0059790.1"/>
    <property type="molecule type" value="Genomic_DNA"/>
</dbReference>
<protein>
    <submittedName>
        <fullName evidence="1">Uncharacterized protein</fullName>
    </submittedName>
</protein>
<evidence type="ECO:0000313" key="1">
    <source>
        <dbReference type="EMBL" id="KAI0059790.1"/>
    </source>
</evidence>
<name>A0ACB8SV06_9AGAM</name>
<dbReference type="Proteomes" id="UP000814140">
    <property type="component" value="Unassembled WGS sequence"/>
</dbReference>
<sequence length="259" mass="29149">LVRDMWPAHVGRMCHDTVEFDAMTDAEKVPGSFEDLCDWAYVIHDTESPDHSRQFILLYQPSALGLVASNYSNPVEVCIRFQGFLSTHNLSALGNWNGDETSAPKAIQFLNIVAGRFPEVFAPQKDVVQDMRTFLTRALLYEERDMSVVDSLANEKDDKIYFQRRVFKKVLGQGTDLPSILTGVDDPYGRADAVIDSWRVVEKIAFGRQTADGRLERCNPLIFRSGDFVDVSAKVDIINIRTKRGVPTIAVHMAPVRVI</sequence>
<reference evidence="1" key="1">
    <citation type="submission" date="2021-03" db="EMBL/GenBank/DDBJ databases">
        <authorList>
            <consortium name="DOE Joint Genome Institute"/>
            <person name="Ahrendt S."/>
            <person name="Looney B.P."/>
            <person name="Miyauchi S."/>
            <person name="Morin E."/>
            <person name="Drula E."/>
            <person name="Courty P.E."/>
            <person name="Chicoki N."/>
            <person name="Fauchery L."/>
            <person name="Kohler A."/>
            <person name="Kuo A."/>
            <person name="Labutti K."/>
            <person name="Pangilinan J."/>
            <person name="Lipzen A."/>
            <person name="Riley R."/>
            <person name="Andreopoulos W."/>
            <person name="He G."/>
            <person name="Johnson J."/>
            <person name="Barry K.W."/>
            <person name="Grigoriev I.V."/>
            <person name="Nagy L."/>
            <person name="Hibbett D."/>
            <person name="Henrissat B."/>
            <person name="Matheny P.B."/>
            <person name="Labbe J."/>
            <person name="Martin F."/>
        </authorList>
    </citation>
    <scope>NUCLEOTIDE SEQUENCE</scope>
    <source>
        <strain evidence="1">HHB10654</strain>
    </source>
</reference>
<keyword evidence="2" id="KW-1185">Reference proteome</keyword>
<evidence type="ECO:0000313" key="2">
    <source>
        <dbReference type="Proteomes" id="UP000814140"/>
    </source>
</evidence>
<feature type="non-terminal residue" evidence="1">
    <location>
        <position position="1"/>
    </location>
</feature>
<gene>
    <name evidence="1" type="ORF">BV25DRAFT_1782880</name>
</gene>
<organism evidence="1 2">
    <name type="scientific">Artomyces pyxidatus</name>
    <dbReference type="NCBI Taxonomy" id="48021"/>
    <lineage>
        <taxon>Eukaryota</taxon>
        <taxon>Fungi</taxon>
        <taxon>Dikarya</taxon>
        <taxon>Basidiomycota</taxon>
        <taxon>Agaricomycotina</taxon>
        <taxon>Agaricomycetes</taxon>
        <taxon>Russulales</taxon>
        <taxon>Auriscalpiaceae</taxon>
        <taxon>Artomyces</taxon>
    </lineage>
</organism>
<accession>A0ACB8SV06</accession>